<evidence type="ECO:0000256" key="6">
    <source>
        <dbReference type="ARBA" id="ARBA00022777"/>
    </source>
</evidence>
<reference evidence="10 11" key="1">
    <citation type="submission" date="2014-07" db="EMBL/GenBank/DDBJ databases">
        <title>Whole Genome Sequence of the Amycolatopsis methanolica 239.</title>
        <authorList>
            <person name="Tang B."/>
        </authorList>
    </citation>
    <scope>NUCLEOTIDE SEQUENCE [LARGE SCALE GENOMIC DNA]</scope>
    <source>
        <strain evidence="10 11">239</strain>
    </source>
</reference>
<dbReference type="GO" id="GO:0000155">
    <property type="term" value="F:phosphorelay sensor kinase activity"/>
    <property type="evidence" value="ECO:0007669"/>
    <property type="project" value="InterPro"/>
</dbReference>
<feature type="transmembrane region" description="Helical" evidence="8">
    <location>
        <begin position="155"/>
        <end position="175"/>
    </location>
</feature>
<dbReference type="GO" id="GO:0005886">
    <property type="term" value="C:plasma membrane"/>
    <property type="evidence" value="ECO:0007669"/>
    <property type="project" value="UniProtKB-SubCell"/>
</dbReference>
<dbReference type="PRINTS" id="PR00344">
    <property type="entry name" value="BCTRLSENSOR"/>
</dbReference>
<keyword evidence="8" id="KW-0812">Transmembrane</keyword>
<dbReference type="InterPro" id="IPR036890">
    <property type="entry name" value="HATPase_C_sf"/>
</dbReference>
<dbReference type="RefSeq" id="WP_026153515.1">
    <property type="nucleotide sequence ID" value="NZ_AQUL01000001.1"/>
</dbReference>
<keyword evidence="5" id="KW-0808">Transferase</keyword>
<keyword evidence="11" id="KW-1185">Reference proteome</keyword>
<evidence type="ECO:0000313" key="10">
    <source>
        <dbReference type="EMBL" id="AIJ26183.1"/>
    </source>
</evidence>
<dbReference type="PANTHER" id="PTHR43711">
    <property type="entry name" value="TWO-COMPONENT HISTIDINE KINASE"/>
    <property type="match status" value="1"/>
</dbReference>
<comment type="catalytic activity">
    <reaction evidence="1">
        <text>ATP + protein L-histidine = ADP + protein N-phospho-L-histidine.</text>
        <dbReference type="EC" id="2.7.13.3"/>
    </reaction>
</comment>
<dbReference type="Pfam" id="PF02518">
    <property type="entry name" value="HATPase_c"/>
    <property type="match status" value="1"/>
</dbReference>
<evidence type="ECO:0000256" key="7">
    <source>
        <dbReference type="ARBA" id="ARBA00023012"/>
    </source>
</evidence>
<dbReference type="AlphaFoldDB" id="A0A076N019"/>
<dbReference type="SMART" id="SM00387">
    <property type="entry name" value="HATPase_c"/>
    <property type="match status" value="1"/>
</dbReference>
<gene>
    <name evidence="10" type="primary">baeS</name>
    <name evidence="10" type="ORF">AMETH_6091</name>
</gene>
<feature type="transmembrane region" description="Helical" evidence="8">
    <location>
        <begin position="122"/>
        <end position="140"/>
    </location>
</feature>
<dbReference type="Proteomes" id="UP000062973">
    <property type="component" value="Chromosome"/>
</dbReference>
<protein>
    <recommendedName>
        <fullName evidence="3">histidine kinase</fullName>
        <ecNumber evidence="3">2.7.13.3</ecNumber>
    </recommendedName>
</protein>
<dbReference type="CDD" id="cd00082">
    <property type="entry name" value="HisKA"/>
    <property type="match status" value="1"/>
</dbReference>
<name>A0A076N019_AMYME</name>
<dbReference type="STRING" id="1068978.AMETH_6091"/>
<dbReference type="InterPro" id="IPR050736">
    <property type="entry name" value="Sensor_HK_Regulatory"/>
</dbReference>
<evidence type="ECO:0000256" key="8">
    <source>
        <dbReference type="SAM" id="Phobius"/>
    </source>
</evidence>
<feature type="transmembrane region" description="Helical" evidence="8">
    <location>
        <begin position="87"/>
        <end position="110"/>
    </location>
</feature>
<feature type="domain" description="Histidine kinase" evidence="9">
    <location>
        <begin position="219"/>
        <end position="429"/>
    </location>
</feature>
<accession>A0A076N019</accession>
<dbReference type="PATRIC" id="fig|1068978.7.peg.6544"/>
<dbReference type="EC" id="2.7.13.3" evidence="3"/>
<comment type="subcellular location">
    <subcellularLocation>
        <location evidence="2">Cell membrane</location>
    </subcellularLocation>
</comment>
<dbReference type="InterPro" id="IPR036097">
    <property type="entry name" value="HisK_dim/P_sf"/>
</dbReference>
<dbReference type="InterPro" id="IPR003661">
    <property type="entry name" value="HisK_dim/P_dom"/>
</dbReference>
<keyword evidence="4" id="KW-0597">Phosphoprotein</keyword>
<dbReference type="HOGENOM" id="CLU_585108_0_0_11"/>
<dbReference type="PROSITE" id="PS50109">
    <property type="entry name" value="HIS_KIN"/>
    <property type="match status" value="1"/>
</dbReference>
<dbReference type="SUPFAM" id="SSF55874">
    <property type="entry name" value="ATPase domain of HSP90 chaperone/DNA topoisomerase II/histidine kinase"/>
    <property type="match status" value="1"/>
</dbReference>
<evidence type="ECO:0000256" key="2">
    <source>
        <dbReference type="ARBA" id="ARBA00004236"/>
    </source>
</evidence>
<dbReference type="InterPro" id="IPR005467">
    <property type="entry name" value="His_kinase_dom"/>
</dbReference>
<sequence length="429" mass="46037">MSTSEAEQVDLGATPIARVMVGVRVVVVLSISLLLVVGGDNLRQHLRLVIVVLVVACCYAVAVATHPRWELRGRRTAWLVTALDSTFALLAVALSGAASSPAVAILLLVVTAAAIRLPLRPTVLLAFTLGAAYLAIALFVDPGLTPLEERVRQGAWWAGYLVLTGVLGASLSRLVEREREASIAARVEAMAEHAAAEEERDLRRRLLESYAAQQDGLAVMLHEFRTPVASLRALSRGLADPESSITLADRAASTRLVAEHANHLSDMLDALADVAASRRPTFSTGRVRAVELRGLLLASADAAGLRPPRLRLLLDDQDQMVTADSQRLRRVLTNLLENAARHGEGHPVDVEARVVDEHLHVQVLDRGPGIEPENLEKLTGKYTATGSNRGTAGLGLWIVEQIVQALGGKLEFQQRPGGGLIARFEVPVG</sequence>
<dbReference type="InterPro" id="IPR003594">
    <property type="entry name" value="HATPase_dom"/>
</dbReference>
<evidence type="ECO:0000256" key="3">
    <source>
        <dbReference type="ARBA" id="ARBA00012438"/>
    </source>
</evidence>
<keyword evidence="7" id="KW-0902">Two-component regulatory system</keyword>
<dbReference type="SUPFAM" id="SSF47384">
    <property type="entry name" value="Homodimeric domain of signal transducing histidine kinase"/>
    <property type="match status" value="1"/>
</dbReference>
<keyword evidence="8" id="KW-1133">Transmembrane helix</keyword>
<dbReference type="OrthoDB" id="5176662at2"/>
<evidence type="ECO:0000256" key="1">
    <source>
        <dbReference type="ARBA" id="ARBA00000085"/>
    </source>
</evidence>
<feature type="transmembrane region" description="Helical" evidence="8">
    <location>
        <begin position="16"/>
        <end position="36"/>
    </location>
</feature>
<dbReference type="InterPro" id="IPR004358">
    <property type="entry name" value="Sig_transdc_His_kin-like_C"/>
</dbReference>
<dbReference type="Gene3D" id="1.10.287.130">
    <property type="match status" value="1"/>
</dbReference>
<evidence type="ECO:0000259" key="9">
    <source>
        <dbReference type="PROSITE" id="PS50109"/>
    </source>
</evidence>
<evidence type="ECO:0000256" key="4">
    <source>
        <dbReference type="ARBA" id="ARBA00022553"/>
    </source>
</evidence>
<dbReference type="Gene3D" id="3.30.565.10">
    <property type="entry name" value="Histidine kinase-like ATPase, C-terminal domain"/>
    <property type="match status" value="1"/>
</dbReference>
<evidence type="ECO:0000256" key="5">
    <source>
        <dbReference type="ARBA" id="ARBA00022679"/>
    </source>
</evidence>
<dbReference type="EMBL" id="CP009110">
    <property type="protein sequence ID" value="AIJ26183.1"/>
    <property type="molecule type" value="Genomic_DNA"/>
</dbReference>
<organism evidence="10 11">
    <name type="scientific">Amycolatopsis methanolica 239</name>
    <dbReference type="NCBI Taxonomy" id="1068978"/>
    <lineage>
        <taxon>Bacteria</taxon>
        <taxon>Bacillati</taxon>
        <taxon>Actinomycetota</taxon>
        <taxon>Actinomycetes</taxon>
        <taxon>Pseudonocardiales</taxon>
        <taxon>Pseudonocardiaceae</taxon>
        <taxon>Amycolatopsis</taxon>
        <taxon>Amycolatopsis methanolica group</taxon>
    </lineage>
</organism>
<dbReference type="eggNOG" id="COG2205">
    <property type="taxonomic scope" value="Bacteria"/>
</dbReference>
<proteinExistence type="predicted"/>
<dbReference type="KEGG" id="amq:AMETH_6091"/>
<evidence type="ECO:0000313" key="11">
    <source>
        <dbReference type="Proteomes" id="UP000062973"/>
    </source>
</evidence>
<keyword evidence="6 10" id="KW-0418">Kinase</keyword>
<keyword evidence="8" id="KW-0472">Membrane</keyword>
<dbReference type="PANTHER" id="PTHR43711:SF1">
    <property type="entry name" value="HISTIDINE KINASE 1"/>
    <property type="match status" value="1"/>
</dbReference>
<feature type="transmembrane region" description="Helical" evidence="8">
    <location>
        <begin position="48"/>
        <end position="67"/>
    </location>
</feature>